<dbReference type="AlphaFoldDB" id="A0A1G9N7Q7"/>
<accession>A0A1G9N7Q7</accession>
<organism evidence="2 3">
    <name type="scientific">Paracoccus chinensis</name>
    <dbReference type="NCBI Taxonomy" id="525640"/>
    <lineage>
        <taxon>Bacteria</taxon>
        <taxon>Pseudomonadati</taxon>
        <taxon>Pseudomonadota</taxon>
        <taxon>Alphaproteobacteria</taxon>
        <taxon>Rhodobacterales</taxon>
        <taxon>Paracoccaceae</taxon>
        <taxon>Paracoccus</taxon>
    </lineage>
</organism>
<dbReference type="Proteomes" id="UP000199555">
    <property type="component" value="Unassembled WGS sequence"/>
</dbReference>
<dbReference type="RefSeq" id="WP_090757351.1">
    <property type="nucleotide sequence ID" value="NZ_FNGE01000027.1"/>
</dbReference>
<reference evidence="3" key="1">
    <citation type="submission" date="2016-10" db="EMBL/GenBank/DDBJ databases">
        <authorList>
            <person name="Varghese N."/>
            <person name="Submissions S."/>
        </authorList>
    </citation>
    <scope>NUCLEOTIDE SEQUENCE [LARGE SCALE GENOMIC DNA]</scope>
    <source>
        <strain evidence="3">CGMCC 1.7655</strain>
    </source>
</reference>
<evidence type="ECO:0000313" key="2">
    <source>
        <dbReference type="EMBL" id="SDL82566.1"/>
    </source>
</evidence>
<dbReference type="InterPro" id="IPR027417">
    <property type="entry name" value="P-loop_NTPase"/>
</dbReference>
<feature type="region of interest" description="Disordered" evidence="1">
    <location>
        <begin position="244"/>
        <end position="265"/>
    </location>
</feature>
<proteinExistence type="predicted"/>
<sequence>MSLTVHLGAHKTASTHLQQTLRGLIPRMLASGIHYSDVQHWRGGVTRLGAALGEGPDAARLRGRLRRRLDVTCATWPEVMISEENILGSLRREGLMGEGHVIYPQARARVARLTGMLRHRPATVLLAVREPCAFLTSAFAMQVMGGHELLVADYLDGFDPARLSWTHLAERLLSVRGVARLVIWPYEDYGALRPQILAQMLPGALAAGAENPPPAIVGLSQPAYAKVLERALGQPEADLARLARDAKARHPRGPGAPAPGLMDPETATRCREAYAADLERLARLERTTLLRP</sequence>
<protein>
    <recommendedName>
        <fullName evidence="4">Sulfotransferase family protein</fullName>
    </recommendedName>
</protein>
<dbReference type="SUPFAM" id="SSF52540">
    <property type="entry name" value="P-loop containing nucleoside triphosphate hydrolases"/>
    <property type="match status" value="1"/>
</dbReference>
<dbReference type="STRING" id="525640.SAMN04487971_1275"/>
<keyword evidence="3" id="KW-1185">Reference proteome</keyword>
<dbReference type="OrthoDB" id="8481769at2"/>
<name>A0A1G9N7Q7_9RHOB</name>
<gene>
    <name evidence="2" type="ORF">SAMN04487971_1275</name>
</gene>
<evidence type="ECO:0000313" key="3">
    <source>
        <dbReference type="Proteomes" id="UP000199555"/>
    </source>
</evidence>
<evidence type="ECO:0000256" key="1">
    <source>
        <dbReference type="SAM" id="MobiDB-lite"/>
    </source>
</evidence>
<evidence type="ECO:0008006" key="4">
    <source>
        <dbReference type="Google" id="ProtNLM"/>
    </source>
</evidence>
<dbReference type="EMBL" id="FNGE01000027">
    <property type="protein sequence ID" value="SDL82566.1"/>
    <property type="molecule type" value="Genomic_DNA"/>
</dbReference>